<dbReference type="GO" id="GO:0004792">
    <property type="term" value="F:thiosulfate-cyanide sulfurtransferase activity"/>
    <property type="evidence" value="ECO:0007669"/>
    <property type="project" value="TreeGrafter"/>
</dbReference>
<dbReference type="KEGG" id="fpn:ABE65_019760"/>
<organism evidence="3 4">
    <name type="scientific">Fictibacillus phosphorivorans</name>
    <dbReference type="NCBI Taxonomy" id="1221500"/>
    <lineage>
        <taxon>Bacteria</taxon>
        <taxon>Bacillati</taxon>
        <taxon>Bacillota</taxon>
        <taxon>Bacilli</taxon>
        <taxon>Bacillales</taxon>
        <taxon>Fictibacillaceae</taxon>
        <taxon>Fictibacillus</taxon>
    </lineage>
</organism>
<evidence type="ECO:0000259" key="2">
    <source>
        <dbReference type="Pfam" id="PF00899"/>
    </source>
</evidence>
<dbReference type="FunFam" id="3.40.50.720:FF:000080">
    <property type="entry name" value="Thiazole biosynthesis adenylyltransferase ThiF"/>
    <property type="match status" value="1"/>
</dbReference>
<dbReference type="Pfam" id="PF00899">
    <property type="entry name" value="ThiF"/>
    <property type="match status" value="1"/>
</dbReference>
<dbReference type="GO" id="GO:0016779">
    <property type="term" value="F:nucleotidyltransferase activity"/>
    <property type="evidence" value="ECO:0007669"/>
    <property type="project" value="TreeGrafter"/>
</dbReference>
<keyword evidence="4" id="KW-1185">Reference proteome</keyword>
<dbReference type="NCBIfam" id="NF009123">
    <property type="entry name" value="PRK12475.1"/>
    <property type="match status" value="1"/>
</dbReference>
<accession>A0A168WAS5</accession>
<evidence type="ECO:0000313" key="4">
    <source>
        <dbReference type="Proteomes" id="UP000076623"/>
    </source>
</evidence>
<gene>
    <name evidence="3" type="ORF">ABE65_019760</name>
</gene>
<dbReference type="GO" id="GO:0008641">
    <property type="term" value="F:ubiquitin-like modifier activating enzyme activity"/>
    <property type="evidence" value="ECO:0007669"/>
    <property type="project" value="InterPro"/>
</dbReference>
<dbReference type="Gene3D" id="3.40.50.720">
    <property type="entry name" value="NAD(P)-binding Rossmann-like Domain"/>
    <property type="match status" value="1"/>
</dbReference>
<name>A0A168WAS5_9BACL</name>
<dbReference type="Proteomes" id="UP000076623">
    <property type="component" value="Chromosome"/>
</dbReference>
<dbReference type="PANTHER" id="PTHR10953">
    <property type="entry name" value="UBIQUITIN-ACTIVATING ENZYME E1"/>
    <property type="match status" value="1"/>
</dbReference>
<sequence>MNGRYSRQELFSPIGIDGQAKIRTKSVLIVGAGALGAGSAEALTRAGVKRIVLVDRDYVDWTNLQRQQLYSEEDAKRQLPKVVAAKNRLNQINSEVEIQAHVMDMGIEEAEELISGINLIMDATDNFETRLLINDLAQKYEIPWIYGACVGSYGISYTILPGEGPCLNCLLDKIPANGQTCDTAGIISPAVQMVTAYQTAEALKILVEDYASIRKKIVTFDTWTNQHVQLGMGKAKKVDCPSCGANPTYPYLEKSNALKTAVLCGRDTVQIRPAHTIEINLTEMEKRLLPHGEVRCNPYLLELQSGSHRLVLFKDGRALVHGTKNMAEAKSLYHRYIG</sequence>
<reference evidence="3 4" key="1">
    <citation type="submission" date="2016-04" db="EMBL/GenBank/DDBJ databases">
        <title>Complete genome sequence of Fictibacillus phosphorivorans G25-29, a strain toxic to nematodes.</title>
        <authorList>
            <person name="Zheng Z."/>
        </authorList>
    </citation>
    <scope>NUCLEOTIDE SEQUENCE [LARGE SCALE GENOMIC DNA]</scope>
    <source>
        <strain evidence="3 4">G25-29</strain>
    </source>
</reference>
<dbReference type="STRING" id="1221500.ABE65_019760"/>
<dbReference type="CDD" id="cd00757">
    <property type="entry name" value="ThiF_MoeB_HesA_family"/>
    <property type="match status" value="1"/>
</dbReference>
<dbReference type="EMBL" id="CP015378">
    <property type="protein sequence ID" value="ANC78915.1"/>
    <property type="molecule type" value="Genomic_DNA"/>
</dbReference>
<dbReference type="PANTHER" id="PTHR10953:SF102">
    <property type="entry name" value="ADENYLYLTRANSFERASE AND SULFURTRANSFERASE MOCS3"/>
    <property type="match status" value="1"/>
</dbReference>
<dbReference type="GO" id="GO:0005829">
    <property type="term" value="C:cytosol"/>
    <property type="evidence" value="ECO:0007669"/>
    <property type="project" value="TreeGrafter"/>
</dbReference>
<feature type="domain" description="THIF-type NAD/FAD binding fold" evidence="2">
    <location>
        <begin position="5"/>
        <end position="241"/>
    </location>
</feature>
<dbReference type="GO" id="GO:0008146">
    <property type="term" value="F:sulfotransferase activity"/>
    <property type="evidence" value="ECO:0007669"/>
    <property type="project" value="TreeGrafter"/>
</dbReference>
<evidence type="ECO:0000313" key="3">
    <source>
        <dbReference type="EMBL" id="ANC78915.1"/>
    </source>
</evidence>
<proteinExistence type="inferred from homology"/>
<dbReference type="InterPro" id="IPR035985">
    <property type="entry name" value="Ubiquitin-activating_enz"/>
</dbReference>
<dbReference type="AlphaFoldDB" id="A0A168WAS5"/>
<dbReference type="InterPro" id="IPR000594">
    <property type="entry name" value="ThiF_NAD_FAD-bd"/>
</dbReference>
<protein>
    <submittedName>
        <fullName evidence="3">Thiamine biosynthesis protein MoeB</fullName>
    </submittedName>
</protein>
<dbReference type="RefSeq" id="WP_066398804.1">
    <property type="nucleotide sequence ID" value="NZ_CP015378.1"/>
</dbReference>
<dbReference type="SUPFAM" id="SSF69572">
    <property type="entry name" value="Activating enzymes of the ubiquitin-like proteins"/>
    <property type="match status" value="1"/>
</dbReference>
<evidence type="ECO:0000256" key="1">
    <source>
        <dbReference type="ARBA" id="ARBA00009919"/>
    </source>
</evidence>
<comment type="similarity">
    <text evidence="1">Belongs to the HesA/MoeB/ThiF family.</text>
</comment>
<dbReference type="InterPro" id="IPR045886">
    <property type="entry name" value="ThiF/MoeB/HesA"/>
</dbReference>